<protein>
    <recommendedName>
        <fullName evidence="3">Transposase</fullName>
    </recommendedName>
</protein>
<dbReference type="RefSeq" id="WP_201826099.1">
    <property type="nucleotide sequence ID" value="NZ_JAERRH010000023.1"/>
</dbReference>
<dbReference type="Proteomes" id="UP000621386">
    <property type="component" value="Unassembled WGS sequence"/>
</dbReference>
<proteinExistence type="predicted"/>
<sequence length="50" mass="5633">MQGAASDADGPRHTIRTWEFNVNSLDIRTALLRKDLVQRAHGTSKLWVSL</sequence>
<evidence type="ECO:0008006" key="3">
    <source>
        <dbReference type="Google" id="ProtNLM"/>
    </source>
</evidence>
<evidence type="ECO:0000313" key="2">
    <source>
        <dbReference type="Proteomes" id="UP000621386"/>
    </source>
</evidence>
<keyword evidence="2" id="KW-1185">Reference proteome</keyword>
<evidence type="ECO:0000313" key="1">
    <source>
        <dbReference type="EMBL" id="MBL1109707.1"/>
    </source>
</evidence>
<comment type="caution">
    <text evidence="1">The sequence shown here is derived from an EMBL/GenBank/DDBJ whole genome shotgun (WGS) entry which is preliminary data.</text>
</comment>
<accession>A0ABS1PBF2</accession>
<name>A0ABS1PBF2_9ACTN</name>
<gene>
    <name evidence="1" type="ORF">JK361_34880</name>
</gene>
<dbReference type="EMBL" id="JAERRH010000023">
    <property type="protein sequence ID" value="MBL1109707.1"/>
    <property type="molecule type" value="Genomic_DNA"/>
</dbReference>
<organism evidence="1 2">
    <name type="scientific">Streptomyces musisoli</name>
    <dbReference type="NCBI Taxonomy" id="2802280"/>
    <lineage>
        <taxon>Bacteria</taxon>
        <taxon>Bacillati</taxon>
        <taxon>Actinomycetota</taxon>
        <taxon>Actinomycetes</taxon>
        <taxon>Kitasatosporales</taxon>
        <taxon>Streptomycetaceae</taxon>
        <taxon>Streptomyces</taxon>
    </lineage>
</organism>
<reference evidence="1 2" key="1">
    <citation type="submission" date="2021-01" db="EMBL/GenBank/DDBJ databases">
        <title>WGS of actinomycetes isolated from Thailand.</title>
        <authorList>
            <person name="Thawai C."/>
        </authorList>
    </citation>
    <scope>NUCLEOTIDE SEQUENCE [LARGE SCALE GENOMIC DNA]</scope>
    <source>
        <strain evidence="1 2">CH5-8</strain>
    </source>
</reference>